<evidence type="ECO:0000256" key="3">
    <source>
        <dbReference type="ARBA" id="ARBA00022741"/>
    </source>
</evidence>
<evidence type="ECO:0000259" key="7">
    <source>
        <dbReference type="PROSITE" id="PS50146"/>
    </source>
</evidence>
<reference evidence="8" key="1">
    <citation type="submission" date="2021-02" db="EMBL/GenBank/DDBJ databases">
        <authorList>
            <person name="Dougan E. K."/>
            <person name="Rhodes N."/>
            <person name="Thang M."/>
            <person name="Chan C."/>
        </authorList>
    </citation>
    <scope>NUCLEOTIDE SEQUENCE</scope>
</reference>
<evidence type="ECO:0000313" key="8">
    <source>
        <dbReference type="EMBL" id="CAE8620106.1"/>
    </source>
</evidence>
<dbReference type="Proteomes" id="UP000654075">
    <property type="component" value="Unassembled WGS sequence"/>
</dbReference>
<keyword evidence="9" id="KW-1185">Reference proteome</keyword>
<name>A0A813G100_POLGL</name>
<keyword evidence="2 6" id="KW-0808">Transferase</keyword>
<evidence type="ECO:0000256" key="4">
    <source>
        <dbReference type="ARBA" id="ARBA00022777"/>
    </source>
</evidence>
<accession>A0A813G100</accession>
<organism evidence="8 9">
    <name type="scientific">Polarella glacialis</name>
    <name type="common">Dinoflagellate</name>
    <dbReference type="NCBI Taxonomy" id="89957"/>
    <lineage>
        <taxon>Eukaryota</taxon>
        <taxon>Sar</taxon>
        <taxon>Alveolata</taxon>
        <taxon>Dinophyceae</taxon>
        <taxon>Suessiales</taxon>
        <taxon>Suessiaceae</taxon>
        <taxon>Polarella</taxon>
    </lineage>
</organism>
<dbReference type="GO" id="GO:0016020">
    <property type="term" value="C:membrane"/>
    <property type="evidence" value="ECO:0007669"/>
    <property type="project" value="TreeGrafter"/>
</dbReference>
<evidence type="ECO:0000256" key="5">
    <source>
        <dbReference type="ARBA" id="ARBA00022840"/>
    </source>
</evidence>
<dbReference type="InterPro" id="IPR001206">
    <property type="entry name" value="Diacylglycerol_kinase_cat_dom"/>
</dbReference>
<dbReference type="Gene3D" id="3.40.50.10330">
    <property type="entry name" value="Probable inorganic polyphosphate/atp-NAD kinase, domain 1"/>
    <property type="match status" value="1"/>
</dbReference>
<dbReference type="InterPro" id="IPR000756">
    <property type="entry name" value="Diacylglycerol_kin_accessory"/>
</dbReference>
<dbReference type="GO" id="GO:0004143">
    <property type="term" value="F:ATP-dependent diacylglycerol kinase activity"/>
    <property type="evidence" value="ECO:0007669"/>
    <property type="project" value="UniProtKB-EC"/>
</dbReference>
<dbReference type="PROSITE" id="PS50146">
    <property type="entry name" value="DAGK"/>
    <property type="match status" value="1"/>
</dbReference>
<dbReference type="Pfam" id="PF00781">
    <property type="entry name" value="DAGK_cat"/>
    <property type="match status" value="1"/>
</dbReference>
<keyword evidence="4 6" id="KW-0418">Kinase</keyword>
<evidence type="ECO:0000256" key="1">
    <source>
        <dbReference type="ARBA" id="ARBA00009280"/>
    </source>
</evidence>
<dbReference type="EMBL" id="CAJNNV010027349">
    <property type="protein sequence ID" value="CAE8620106.1"/>
    <property type="molecule type" value="Genomic_DNA"/>
</dbReference>
<protein>
    <recommendedName>
        <fullName evidence="6">Diacylglycerol kinase</fullName>
        <shortName evidence="6">DAG kinase</shortName>
        <ecNumber evidence="6">2.7.1.107</ecNumber>
    </recommendedName>
</protein>
<comment type="caution">
    <text evidence="8">The sequence shown here is derived from an EMBL/GenBank/DDBJ whole genome shotgun (WGS) entry which is preliminary data.</text>
</comment>
<dbReference type="OrthoDB" id="242257at2759"/>
<proteinExistence type="inferred from homology"/>
<comment type="similarity">
    <text evidence="1 6">Belongs to the eukaryotic diacylglycerol kinase family.</text>
</comment>
<dbReference type="AlphaFoldDB" id="A0A813G100"/>
<evidence type="ECO:0000313" key="9">
    <source>
        <dbReference type="Proteomes" id="UP000654075"/>
    </source>
</evidence>
<dbReference type="OMA" id="LWEVNIT"/>
<keyword evidence="3 6" id="KW-0547">Nucleotide-binding</keyword>
<evidence type="ECO:0000256" key="6">
    <source>
        <dbReference type="RuleBase" id="RU361128"/>
    </source>
</evidence>
<dbReference type="SUPFAM" id="SSF111331">
    <property type="entry name" value="NAD kinase/diacylglycerol kinase-like"/>
    <property type="match status" value="1"/>
</dbReference>
<dbReference type="PANTHER" id="PTHR11255">
    <property type="entry name" value="DIACYLGLYCEROL KINASE"/>
    <property type="match status" value="1"/>
</dbReference>
<dbReference type="SMART" id="SM00046">
    <property type="entry name" value="DAGKc"/>
    <property type="match status" value="1"/>
</dbReference>
<comment type="catalytic activity">
    <reaction evidence="6">
        <text>a 1,2-diacyl-sn-glycerol + ATP = a 1,2-diacyl-sn-glycero-3-phosphate + ADP + H(+)</text>
        <dbReference type="Rhea" id="RHEA:10272"/>
        <dbReference type="ChEBI" id="CHEBI:15378"/>
        <dbReference type="ChEBI" id="CHEBI:17815"/>
        <dbReference type="ChEBI" id="CHEBI:30616"/>
        <dbReference type="ChEBI" id="CHEBI:58608"/>
        <dbReference type="ChEBI" id="CHEBI:456216"/>
        <dbReference type="EC" id="2.7.1.107"/>
    </reaction>
</comment>
<dbReference type="Pfam" id="PF00609">
    <property type="entry name" value="DAGK_acc"/>
    <property type="match status" value="1"/>
</dbReference>
<dbReference type="InterPro" id="IPR016064">
    <property type="entry name" value="NAD/diacylglycerol_kinase_sf"/>
</dbReference>
<evidence type="ECO:0000256" key="2">
    <source>
        <dbReference type="ARBA" id="ARBA00022679"/>
    </source>
</evidence>
<feature type="non-terminal residue" evidence="8">
    <location>
        <position position="1"/>
    </location>
</feature>
<dbReference type="EC" id="2.7.1.107" evidence="6"/>
<sequence>ASVEQIFLFVNPKSGGNKGEVFLKAPQPFVVDVGGGRQVNLNIFSLLVGESGKKPGFLKLKEVCQSSGRPVRCIVGGGDGTVMWADTEAAKVGIDTQKQIWFGIVPLGTGNDFSRVAGWGGNNPQNVEAHGFERLKRLVRSWSLAMPRPHDVWQVTLTVRPTVGKIMNIGDSKVEEDIGVASKTFSMINYFSIGQESKVGIHFDKHRTKSQTCNLFVYAGAGLGQELSCWNRQDISQIVSNLIQGTDHSGFVILDSESDKGEPELQGSPESLMFLNIDSYAGGNAHFWQLDTESGVEPPHESKWIDVKQDPGDGRLEVVTLPNISDIPLDKLSHNAKRVFSGGPYFIEYWQKEDSNDSDVHAYCEVDGEFYHMINPDSTLLKLQKKLQVLQHVGEDDPDSSDDEDDVNYTC</sequence>
<dbReference type="InterPro" id="IPR017438">
    <property type="entry name" value="ATP-NAD_kinase_N"/>
</dbReference>
<dbReference type="SMART" id="SM00045">
    <property type="entry name" value="DAGKa"/>
    <property type="match status" value="1"/>
</dbReference>
<gene>
    <name evidence="8" type="ORF">PGLA1383_LOCUS37673</name>
</gene>
<feature type="domain" description="DAGKc" evidence="7">
    <location>
        <begin position="1"/>
        <end position="161"/>
    </location>
</feature>
<keyword evidence="5 6" id="KW-0067">ATP-binding</keyword>
<dbReference type="GO" id="GO:0007200">
    <property type="term" value="P:phospholipase C-activating G protein-coupled receptor signaling pathway"/>
    <property type="evidence" value="ECO:0007669"/>
    <property type="project" value="InterPro"/>
</dbReference>
<dbReference type="PANTHER" id="PTHR11255:SF121">
    <property type="entry name" value="DIACYLGLYCEROL KINASE (ATP)"/>
    <property type="match status" value="1"/>
</dbReference>
<dbReference type="GO" id="GO:0005524">
    <property type="term" value="F:ATP binding"/>
    <property type="evidence" value="ECO:0007669"/>
    <property type="project" value="UniProtKB-KW"/>
</dbReference>
<dbReference type="InterPro" id="IPR037607">
    <property type="entry name" value="DGK"/>
</dbReference>